<dbReference type="AlphaFoldDB" id="A0A423T227"/>
<dbReference type="PANTHER" id="PTHR11005">
    <property type="entry name" value="LYSOSOMAL ACID LIPASE-RELATED"/>
    <property type="match status" value="1"/>
</dbReference>
<feature type="domain" description="Partial AB-hydrolase lipase" evidence="9">
    <location>
        <begin position="64"/>
        <end position="123"/>
    </location>
</feature>
<evidence type="ECO:0000256" key="6">
    <source>
        <dbReference type="ARBA" id="ARBA00023180"/>
    </source>
</evidence>
<name>A0A423T227_PENVA</name>
<reference evidence="10 11" key="1">
    <citation type="submission" date="2018-04" db="EMBL/GenBank/DDBJ databases">
        <authorList>
            <person name="Zhang X."/>
            <person name="Yuan J."/>
            <person name="Li F."/>
            <person name="Xiang J."/>
        </authorList>
    </citation>
    <scope>NUCLEOTIDE SEQUENCE [LARGE SCALE GENOMIC DNA]</scope>
    <source>
        <tissue evidence="10">Muscle</tissue>
    </source>
</reference>
<dbReference type="GO" id="GO:0016788">
    <property type="term" value="F:hydrolase activity, acting on ester bonds"/>
    <property type="evidence" value="ECO:0007669"/>
    <property type="project" value="InterPro"/>
</dbReference>
<sequence>MTFDLSSQGMKTTAAAWVAFLGIAGVLCAPPAHVVDEVKARLRARYHSADFSKSEHWGANMTTPELIEAFGYPVEIHHVTTEDGYILEMHRIPHGLSGPSENRPVAFLEHCLLCSSADYIMNLPEKALAYKLADAGYDVWLSNMRGNTYSRNHVELDPEDISFWQFSWDELAYYDVPASIDYVLGMTGAEAVYYAGWSMGTTVFWAMMSEKPEYNEKVRAMAAMAPVAFMNNAEGPIMALAPYSDDLDFMATLLGVGEFLPSSDLLDHFVETYCDSEAVTAEVCYNFLFLLAGPDPDEIPKDFLPIILAHTPAGASVHTVNHYAQLVMSGVFGKYDYGLIGNLNHYGQNTPPLFNLSRVTAPVGLFWGSTDWLADPTDVARLAEGLPNLALNHKVDKEEFNHLDFGWGIHADELVYRHILDFFANY</sequence>
<protein>
    <recommendedName>
        <fullName evidence="7">Lipase</fullName>
    </recommendedName>
</protein>
<evidence type="ECO:0000256" key="1">
    <source>
        <dbReference type="ARBA" id="ARBA00010701"/>
    </source>
</evidence>
<dbReference type="InterPro" id="IPR006693">
    <property type="entry name" value="AB_hydrolase_lipase"/>
</dbReference>
<evidence type="ECO:0000256" key="7">
    <source>
        <dbReference type="PIRNR" id="PIRNR000862"/>
    </source>
</evidence>
<evidence type="ECO:0000256" key="8">
    <source>
        <dbReference type="PIRSR" id="PIRSR000862-1"/>
    </source>
</evidence>
<comment type="similarity">
    <text evidence="1 7">Belongs to the AB hydrolase superfamily. Lipase family.</text>
</comment>
<dbReference type="OrthoDB" id="9974421at2759"/>
<keyword evidence="5" id="KW-0443">Lipid metabolism</keyword>
<evidence type="ECO:0000256" key="5">
    <source>
        <dbReference type="ARBA" id="ARBA00023098"/>
    </source>
</evidence>
<evidence type="ECO:0000313" key="10">
    <source>
        <dbReference type="EMBL" id="ROT70506.1"/>
    </source>
</evidence>
<dbReference type="Pfam" id="PF04083">
    <property type="entry name" value="Abhydro_lipase"/>
    <property type="match status" value="1"/>
</dbReference>
<keyword evidence="3 7" id="KW-0378">Hydrolase</keyword>
<keyword evidence="4 7" id="KW-0442">Lipid degradation</keyword>
<dbReference type="STRING" id="6689.A0A423T227"/>
<gene>
    <name evidence="10" type="ORF">C7M84_011205</name>
</gene>
<dbReference type="EMBL" id="QCYY01002416">
    <property type="protein sequence ID" value="ROT70506.1"/>
    <property type="molecule type" value="Genomic_DNA"/>
</dbReference>
<dbReference type="FunFam" id="3.40.50.1820:FF:000021">
    <property type="entry name" value="Lipase"/>
    <property type="match status" value="1"/>
</dbReference>
<feature type="active site" description="Charge relay system" evidence="8">
    <location>
        <position position="371"/>
    </location>
</feature>
<keyword evidence="2" id="KW-0732">Signal</keyword>
<comment type="caution">
    <text evidence="10">The sequence shown here is derived from an EMBL/GenBank/DDBJ whole genome shotgun (WGS) entry which is preliminary data.</text>
</comment>
<evidence type="ECO:0000256" key="3">
    <source>
        <dbReference type="ARBA" id="ARBA00022801"/>
    </source>
</evidence>
<evidence type="ECO:0000259" key="9">
    <source>
        <dbReference type="Pfam" id="PF04083"/>
    </source>
</evidence>
<feature type="active site" description="Nucleophile" evidence="8">
    <location>
        <position position="198"/>
    </location>
</feature>
<dbReference type="GO" id="GO:0016042">
    <property type="term" value="P:lipid catabolic process"/>
    <property type="evidence" value="ECO:0007669"/>
    <property type="project" value="UniProtKB-KW"/>
</dbReference>
<dbReference type="InterPro" id="IPR025483">
    <property type="entry name" value="Lipase_euk"/>
</dbReference>
<evidence type="ECO:0000313" key="11">
    <source>
        <dbReference type="Proteomes" id="UP000283509"/>
    </source>
</evidence>
<evidence type="ECO:0000256" key="2">
    <source>
        <dbReference type="ARBA" id="ARBA00022729"/>
    </source>
</evidence>
<reference evidence="10 11" key="2">
    <citation type="submission" date="2019-01" db="EMBL/GenBank/DDBJ databases">
        <title>The decoding of complex shrimp genome reveals the adaptation for benthos swimmer, frequently molting mechanism and breeding impact on genome.</title>
        <authorList>
            <person name="Sun Y."/>
            <person name="Gao Y."/>
            <person name="Yu Y."/>
        </authorList>
    </citation>
    <scope>NUCLEOTIDE SEQUENCE [LARGE SCALE GENOMIC DNA]</scope>
    <source>
        <tissue evidence="10">Muscle</tissue>
    </source>
</reference>
<keyword evidence="11" id="KW-1185">Reference proteome</keyword>
<evidence type="ECO:0000256" key="4">
    <source>
        <dbReference type="ARBA" id="ARBA00022963"/>
    </source>
</evidence>
<dbReference type="SUPFAM" id="SSF53474">
    <property type="entry name" value="alpha/beta-Hydrolases"/>
    <property type="match status" value="1"/>
</dbReference>
<keyword evidence="6" id="KW-0325">Glycoprotein</keyword>
<dbReference type="Gene3D" id="3.40.50.1820">
    <property type="entry name" value="alpha/beta hydrolase"/>
    <property type="match status" value="1"/>
</dbReference>
<organism evidence="10 11">
    <name type="scientific">Penaeus vannamei</name>
    <name type="common">Whiteleg shrimp</name>
    <name type="synonym">Litopenaeus vannamei</name>
    <dbReference type="NCBI Taxonomy" id="6689"/>
    <lineage>
        <taxon>Eukaryota</taxon>
        <taxon>Metazoa</taxon>
        <taxon>Ecdysozoa</taxon>
        <taxon>Arthropoda</taxon>
        <taxon>Crustacea</taxon>
        <taxon>Multicrustacea</taxon>
        <taxon>Malacostraca</taxon>
        <taxon>Eumalacostraca</taxon>
        <taxon>Eucarida</taxon>
        <taxon>Decapoda</taxon>
        <taxon>Dendrobranchiata</taxon>
        <taxon>Penaeoidea</taxon>
        <taxon>Penaeidae</taxon>
        <taxon>Penaeus</taxon>
    </lineage>
</organism>
<dbReference type="Proteomes" id="UP000283509">
    <property type="component" value="Unassembled WGS sequence"/>
</dbReference>
<proteinExistence type="inferred from homology"/>
<accession>A0A423T227</accession>
<feature type="active site" description="Charge relay system" evidence="8">
    <location>
        <position position="402"/>
    </location>
</feature>
<dbReference type="PIRSF" id="PIRSF000862">
    <property type="entry name" value="Steryl_ester_lip"/>
    <property type="match status" value="1"/>
</dbReference>
<dbReference type="InterPro" id="IPR029058">
    <property type="entry name" value="AB_hydrolase_fold"/>
</dbReference>